<name>A0A6I8VEL4_DROPS</name>
<feature type="transmembrane region" description="Helical" evidence="1">
    <location>
        <begin position="72"/>
        <end position="94"/>
    </location>
</feature>
<sequence>MIQIKKVFCLLELKWGMLLIGIVELILCSILGGVCRGMHVNVVYYLSLIVSILHIVACVLLIVSIFEPKKELVILYLITGIIRVIVLIVGIIWLICYGLGNKIHNYQPIHTESIIVMVISLVLTVYFWLCVYSWFKKLGGSTPVD</sequence>
<dbReference type="Proteomes" id="UP000001819">
    <property type="component" value="Chromosome 3"/>
</dbReference>
<protein>
    <submittedName>
        <fullName evidence="3">Uncharacterized protein</fullName>
    </submittedName>
</protein>
<dbReference type="KEGG" id="dpo:26533992"/>
<keyword evidence="1" id="KW-0812">Transmembrane</keyword>
<dbReference type="GeneID" id="26533992"/>
<reference evidence="2" key="1">
    <citation type="submission" date="2024-06" db="UniProtKB">
        <authorList>
            <consortium name="RefSeq"/>
        </authorList>
    </citation>
    <scope>NUCLEOTIDE SEQUENCE [LARGE SCALE GENOMIC DNA]</scope>
    <source>
        <strain evidence="2">MV2-25</strain>
    </source>
</reference>
<accession>A0A6I8VEL4</accession>
<dbReference type="RefSeq" id="XP_015039651.1">
    <property type="nucleotide sequence ID" value="XM_015184165.2"/>
</dbReference>
<evidence type="ECO:0000256" key="1">
    <source>
        <dbReference type="SAM" id="Phobius"/>
    </source>
</evidence>
<gene>
    <name evidence="3" type="primary">LOC26533992</name>
</gene>
<keyword evidence="1" id="KW-1133">Transmembrane helix</keyword>
<organism evidence="2 3">
    <name type="scientific">Drosophila pseudoobscura pseudoobscura</name>
    <name type="common">Fruit fly</name>
    <dbReference type="NCBI Taxonomy" id="46245"/>
    <lineage>
        <taxon>Eukaryota</taxon>
        <taxon>Metazoa</taxon>
        <taxon>Ecdysozoa</taxon>
        <taxon>Arthropoda</taxon>
        <taxon>Hexapoda</taxon>
        <taxon>Insecta</taxon>
        <taxon>Pterygota</taxon>
        <taxon>Neoptera</taxon>
        <taxon>Endopterygota</taxon>
        <taxon>Diptera</taxon>
        <taxon>Brachycera</taxon>
        <taxon>Muscomorpha</taxon>
        <taxon>Ephydroidea</taxon>
        <taxon>Drosophilidae</taxon>
        <taxon>Drosophila</taxon>
        <taxon>Sophophora</taxon>
    </lineage>
</organism>
<reference evidence="3" key="2">
    <citation type="submission" date="2025-08" db="UniProtKB">
        <authorList>
            <consortium name="RefSeq"/>
        </authorList>
    </citation>
    <scope>IDENTIFICATION</scope>
    <source>
        <strain evidence="3">MV-25-SWS-2005</strain>
        <tissue evidence="3">Whole body</tissue>
    </source>
</reference>
<evidence type="ECO:0000313" key="3">
    <source>
        <dbReference type="RefSeq" id="XP_015039651.1"/>
    </source>
</evidence>
<keyword evidence="2" id="KW-1185">Reference proteome</keyword>
<evidence type="ECO:0000313" key="2">
    <source>
        <dbReference type="Proteomes" id="UP000001819"/>
    </source>
</evidence>
<dbReference type="Bgee" id="FBgn0272979">
    <property type="expression patterns" value="Expressed in male reproductive system and 1 other cell type or tissue"/>
</dbReference>
<proteinExistence type="predicted"/>
<feature type="transmembrane region" description="Helical" evidence="1">
    <location>
        <begin position="15"/>
        <end position="35"/>
    </location>
</feature>
<keyword evidence="1" id="KW-0472">Membrane</keyword>
<dbReference type="AlphaFoldDB" id="A0A6I8VEL4"/>
<dbReference type="InParanoid" id="A0A6I8VEL4"/>
<feature type="transmembrane region" description="Helical" evidence="1">
    <location>
        <begin position="114"/>
        <end position="135"/>
    </location>
</feature>
<feature type="transmembrane region" description="Helical" evidence="1">
    <location>
        <begin position="42"/>
        <end position="66"/>
    </location>
</feature>